<dbReference type="InterPro" id="IPR016181">
    <property type="entry name" value="Acyl_CoA_acyltransferase"/>
</dbReference>
<accession>A0ABU0ZYU5</accession>
<feature type="domain" description="N-acetyltransferase" evidence="1">
    <location>
        <begin position="6"/>
        <end position="150"/>
    </location>
</feature>
<dbReference type="RefSeq" id="WP_308863289.1">
    <property type="nucleotide sequence ID" value="NZ_JAVHUL010000006.1"/>
</dbReference>
<dbReference type="Proteomes" id="UP001230915">
    <property type="component" value="Unassembled WGS sequence"/>
</dbReference>
<dbReference type="SUPFAM" id="SSF55729">
    <property type="entry name" value="Acyl-CoA N-acyltransferases (Nat)"/>
    <property type="match status" value="1"/>
</dbReference>
<dbReference type="Gene3D" id="3.40.630.30">
    <property type="match status" value="1"/>
</dbReference>
<reference evidence="2 3" key="1">
    <citation type="submission" date="2023-08" db="EMBL/GenBank/DDBJ databases">
        <title>Mesonia sp. MT50, isolated from deep-sea sediment of the Mariana Trench.</title>
        <authorList>
            <person name="Fu H."/>
        </authorList>
    </citation>
    <scope>NUCLEOTIDE SEQUENCE [LARGE SCALE GENOMIC DNA]</scope>
    <source>
        <strain evidence="2 3">MT50</strain>
    </source>
</reference>
<proteinExistence type="predicted"/>
<evidence type="ECO:0000259" key="1">
    <source>
        <dbReference type="PROSITE" id="PS51186"/>
    </source>
</evidence>
<gene>
    <name evidence="2" type="ORF">RBU60_03550</name>
</gene>
<dbReference type="Pfam" id="PF13673">
    <property type="entry name" value="Acetyltransf_10"/>
    <property type="match status" value="1"/>
</dbReference>
<organism evidence="2 3">
    <name type="scientific">Mesonia profundi</name>
    <dbReference type="NCBI Taxonomy" id="3070998"/>
    <lineage>
        <taxon>Bacteria</taxon>
        <taxon>Pseudomonadati</taxon>
        <taxon>Bacteroidota</taxon>
        <taxon>Flavobacteriia</taxon>
        <taxon>Flavobacteriales</taxon>
        <taxon>Flavobacteriaceae</taxon>
        <taxon>Mesonia</taxon>
    </lineage>
</organism>
<evidence type="ECO:0000313" key="2">
    <source>
        <dbReference type="EMBL" id="MDQ7916638.1"/>
    </source>
</evidence>
<evidence type="ECO:0000313" key="3">
    <source>
        <dbReference type="Proteomes" id="UP001230915"/>
    </source>
</evidence>
<name>A0ABU0ZYU5_9FLAO</name>
<keyword evidence="3" id="KW-1185">Reference proteome</keyword>
<sequence>MNENAIHIRVYREKDQPALVALLKLNTPTYFSVEEEKDFITYLETEREDYFVVELAHKIVGCGGINTEGNIGILSWAFIHPQYQQQGIGNQLITYRIKHLLQQKKSSKIIVRTSQLVYPFFEKNGFKVMEVKKDYWSKGFDLYLMEYQNSCII</sequence>
<dbReference type="PROSITE" id="PS51186">
    <property type="entry name" value="GNAT"/>
    <property type="match status" value="1"/>
</dbReference>
<dbReference type="EMBL" id="JAVHUL010000006">
    <property type="protein sequence ID" value="MDQ7916638.1"/>
    <property type="molecule type" value="Genomic_DNA"/>
</dbReference>
<comment type="caution">
    <text evidence="2">The sequence shown here is derived from an EMBL/GenBank/DDBJ whole genome shotgun (WGS) entry which is preliminary data.</text>
</comment>
<dbReference type="CDD" id="cd04301">
    <property type="entry name" value="NAT_SF"/>
    <property type="match status" value="1"/>
</dbReference>
<dbReference type="InterPro" id="IPR000182">
    <property type="entry name" value="GNAT_dom"/>
</dbReference>
<protein>
    <submittedName>
        <fullName evidence="2">GNAT family N-acetyltransferase</fullName>
    </submittedName>
</protein>